<dbReference type="AlphaFoldDB" id="A0A1I6F4M7"/>
<accession>A0A1I6F4M7</accession>
<name>A0A1I6F4M7_9PSEU</name>
<organism evidence="1 2">
    <name type="scientific">Lentzea waywayandensis</name>
    <dbReference type="NCBI Taxonomy" id="84724"/>
    <lineage>
        <taxon>Bacteria</taxon>
        <taxon>Bacillati</taxon>
        <taxon>Actinomycetota</taxon>
        <taxon>Actinomycetes</taxon>
        <taxon>Pseudonocardiales</taxon>
        <taxon>Pseudonocardiaceae</taxon>
        <taxon>Lentzea</taxon>
    </lineage>
</organism>
<gene>
    <name evidence="1" type="ORF">SAMN04488564_108136</name>
</gene>
<dbReference type="EMBL" id="FOYL01000008">
    <property type="protein sequence ID" value="SFR24901.1"/>
    <property type="molecule type" value="Genomic_DNA"/>
</dbReference>
<dbReference type="RefSeq" id="WP_143138839.1">
    <property type="nucleotide sequence ID" value="NZ_FOYL01000008.1"/>
</dbReference>
<sequence>MTYSFVLDATTEDEAAAVNAASPDLVDSWGTPQKYATEDKSITISAGDLGFSAVPNVGEVREHYGITPG</sequence>
<evidence type="ECO:0000313" key="1">
    <source>
        <dbReference type="EMBL" id="SFR24901.1"/>
    </source>
</evidence>
<dbReference type="OrthoDB" id="5148869at2"/>
<evidence type="ECO:0000313" key="2">
    <source>
        <dbReference type="Proteomes" id="UP000198583"/>
    </source>
</evidence>
<dbReference type="STRING" id="84724.SAMN04488564_108136"/>
<protein>
    <submittedName>
        <fullName evidence="1">Uncharacterized protein</fullName>
    </submittedName>
</protein>
<keyword evidence="2" id="KW-1185">Reference proteome</keyword>
<reference evidence="2" key="1">
    <citation type="submission" date="2016-10" db="EMBL/GenBank/DDBJ databases">
        <authorList>
            <person name="Varghese N."/>
            <person name="Submissions S."/>
        </authorList>
    </citation>
    <scope>NUCLEOTIDE SEQUENCE [LARGE SCALE GENOMIC DNA]</scope>
    <source>
        <strain evidence="2">DSM 44232</strain>
    </source>
</reference>
<dbReference type="Proteomes" id="UP000198583">
    <property type="component" value="Unassembled WGS sequence"/>
</dbReference>
<proteinExistence type="predicted"/>